<keyword evidence="3" id="KW-1185">Reference proteome</keyword>
<proteinExistence type="predicted"/>
<gene>
    <name evidence="2" type="ORF">I6N98_12915</name>
</gene>
<dbReference type="InterPro" id="IPR000073">
    <property type="entry name" value="AB_hydrolase_1"/>
</dbReference>
<dbReference type="KEGG" id="snan:I6N98_12915"/>
<accession>A0A7T4QYX9</accession>
<dbReference type="Pfam" id="PF12697">
    <property type="entry name" value="Abhydrolase_6"/>
    <property type="match status" value="1"/>
</dbReference>
<sequence>MATYVLVHGGGHGGWCYRFVARILRQHGHEVYTPTLTGLSDRSHLLSTDVDLDMHIRDVVNLLKFEELTEVILVGHSYGGMVITGAADRAPERIANIVYLDAAYPFDGQSLSDIAAEMMSAAYQDVQTVNGVEVVLVPGCNPMTPEDYYGVTDPALIEWMKPKLSAHPWKCFSQKLQLQNEAAMRAIPVSFVVTEIQRDTLTDEHKEGLRALTQGRYWEIETGHDLMISAPEETTEALLQVAAAVEEE</sequence>
<dbReference type="EMBL" id="CP066167">
    <property type="protein sequence ID" value="QQD17262.1"/>
    <property type="molecule type" value="Genomic_DNA"/>
</dbReference>
<dbReference type="PANTHER" id="PTHR37017">
    <property type="entry name" value="AB HYDROLASE-1 DOMAIN-CONTAINING PROTEIN-RELATED"/>
    <property type="match status" value="1"/>
</dbReference>
<dbReference type="PANTHER" id="PTHR37017:SF11">
    <property type="entry name" value="ESTERASE_LIPASE_THIOESTERASE DOMAIN-CONTAINING PROTEIN"/>
    <property type="match status" value="1"/>
</dbReference>
<dbReference type="InterPro" id="IPR052897">
    <property type="entry name" value="Sec-Metab_Biosynth_Hydrolase"/>
</dbReference>
<keyword evidence="2" id="KW-0378">Hydrolase</keyword>
<name>A0A7T4QYX9_9GAMM</name>
<dbReference type="SUPFAM" id="SSF53474">
    <property type="entry name" value="alpha/beta-Hydrolases"/>
    <property type="match status" value="1"/>
</dbReference>
<organism evidence="2 3">
    <name type="scientific">Spongiibacter nanhainus</name>
    <dbReference type="NCBI Taxonomy" id="2794344"/>
    <lineage>
        <taxon>Bacteria</taxon>
        <taxon>Pseudomonadati</taxon>
        <taxon>Pseudomonadota</taxon>
        <taxon>Gammaproteobacteria</taxon>
        <taxon>Cellvibrionales</taxon>
        <taxon>Spongiibacteraceae</taxon>
        <taxon>Spongiibacter</taxon>
    </lineage>
</organism>
<feature type="domain" description="AB hydrolase-1" evidence="1">
    <location>
        <begin position="5"/>
        <end position="236"/>
    </location>
</feature>
<dbReference type="InterPro" id="IPR029058">
    <property type="entry name" value="AB_hydrolase_fold"/>
</dbReference>
<dbReference type="RefSeq" id="WP_198568764.1">
    <property type="nucleotide sequence ID" value="NZ_CP066167.1"/>
</dbReference>
<dbReference type="GO" id="GO:0016787">
    <property type="term" value="F:hydrolase activity"/>
    <property type="evidence" value="ECO:0007669"/>
    <property type="project" value="UniProtKB-KW"/>
</dbReference>
<evidence type="ECO:0000313" key="2">
    <source>
        <dbReference type="EMBL" id="QQD17262.1"/>
    </source>
</evidence>
<dbReference type="Gene3D" id="3.40.50.1820">
    <property type="entry name" value="alpha/beta hydrolase"/>
    <property type="match status" value="1"/>
</dbReference>
<protein>
    <submittedName>
        <fullName evidence="2">Alpha/beta hydrolase</fullName>
    </submittedName>
</protein>
<evidence type="ECO:0000259" key="1">
    <source>
        <dbReference type="Pfam" id="PF12697"/>
    </source>
</evidence>
<evidence type="ECO:0000313" key="3">
    <source>
        <dbReference type="Proteomes" id="UP000596063"/>
    </source>
</evidence>
<dbReference type="Proteomes" id="UP000596063">
    <property type="component" value="Chromosome"/>
</dbReference>
<dbReference type="AlphaFoldDB" id="A0A7T4QYX9"/>
<reference evidence="2 3" key="1">
    <citation type="submission" date="2020-12" db="EMBL/GenBank/DDBJ databases">
        <authorList>
            <person name="Shan Y."/>
        </authorList>
    </citation>
    <scope>NUCLEOTIDE SEQUENCE [LARGE SCALE GENOMIC DNA]</scope>
    <source>
        <strain evidence="3">csc3.9</strain>
    </source>
</reference>